<keyword evidence="2 7" id="KW-0378">Hydrolase</keyword>
<dbReference type="SUPFAM" id="SSF56317">
    <property type="entry name" value="Carbon-nitrogen hydrolase"/>
    <property type="match status" value="1"/>
</dbReference>
<dbReference type="Gene3D" id="3.60.110.10">
    <property type="entry name" value="Carbon-nitrogen hydrolase"/>
    <property type="match status" value="1"/>
</dbReference>
<name>A0A4Q1D647_9BACT</name>
<sequence>MSSLTLTLIQTALHWENKQANLAMLEEKITGIKERTEIVILPEMFSTGFSMQPERWAEKMDGPTITWMRRMAQQQRIILTGSVIIEENGNYYNRLIWMLPTGDYGCYDKRHLFAYAGEHEHYTPGNKRLIASVKGWKINLQICYDLRFPVWARQSPEGTRDTAPEYDLLIYVANWPEKRSLPWKTLLQARAIENQCFVAGVNRVGADGNGFAHSGDSMLIDPLGNSIFHKQHDEAVATFTLQKENLEQVRARFPFWKDGDTFILSHGE</sequence>
<dbReference type="Pfam" id="PF00795">
    <property type="entry name" value="CN_hydrolase"/>
    <property type="match status" value="1"/>
</dbReference>
<evidence type="ECO:0000313" key="7">
    <source>
        <dbReference type="EMBL" id="RXK83888.1"/>
    </source>
</evidence>
<gene>
    <name evidence="7" type="ORF">ESB13_17615</name>
</gene>
<accession>A0A4Q1D647</accession>
<dbReference type="CDD" id="cd07575">
    <property type="entry name" value="Xc-1258_like"/>
    <property type="match status" value="1"/>
</dbReference>
<evidence type="ECO:0000256" key="1">
    <source>
        <dbReference type="ARBA" id="ARBA00010613"/>
    </source>
</evidence>
<dbReference type="InterPro" id="IPR052737">
    <property type="entry name" value="Omega-amidase_YafV"/>
</dbReference>
<organism evidence="7 8">
    <name type="scientific">Filimonas effusa</name>
    <dbReference type="NCBI Taxonomy" id="2508721"/>
    <lineage>
        <taxon>Bacteria</taxon>
        <taxon>Pseudomonadati</taxon>
        <taxon>Bacteroidota</taxon>
        <taxon>Chitinophagia</taxon>
        <taxon>Chitinophagales</taxon>
        <taxon>Chitinophagaceae</taxon>
        <taxon>Filimonas</taxon>
    </lineage>
</organism>
<dbReference type="GO" id="GO:0050152">
    <property type="term" value="F:omega-amidase activity"/>
    <property type="evidence" value="ECO:0007669"/>
    <property type="project" value="UniProtKB-EC"/>
</dbReference>
<dbReference type="AlphaFoldDB" id="A0A4Q1D647"/>
<dbReference type="EC" id="3.5.1.3" evidence="3"/>
<dbReference type="PROSITE" id="PS50263">
    <property type="entry name" value="CN_HYDROLASE"/>
    <property type="match status" value="1"/>
</dbReference>
<reference evidence="7 8" key="1">
    <citation type="submission" date="2019-01" db="EMBL/GenBank/DDBJ databases">
        <title>Filimonas sp. strain TTM-71.</title>
        <authorList>
            <person name="Chen W.-M."/>
        </authorList>
    </citation>
    <scope>NUCLEOTIDE SEQUENCE [LARGE SCALE GENOMIC DNA]</scope>
    <source>
        <strain evidence="7 8">TTM-71</strain>
    </source>
</reference>
<dbReference type="EMBL" id="SDHZ01000002">
    <property type="protein sequence ID" value="RXK83888.1"/>
    <property type="molecule type" value="Genomic_DNA"/>
</dbReference>
<protein>
    <recommendedName>
        <fullName evidence="5">Omega-amidase YafV</fullName>
        <ecNumber evidence="3">3.5.1.3</ecNumber>
    </recommendedName>
</protein>
<dbReference type="PANTHER" id="PTHR47799:SF1">
    <property type="entry name" value="OMEGA-AMIDASE YAFV"/>
    <property type="match status" value="1"/>
</dbReference>
<dbReference type="FunFam" id="3.60.110.10:FF:000004">
    <property type="entry name" value="Carbon-nitrogen hydrolase"/>
    <property type="match status" value="1"/>
</dbReference>
<dbReference type="PANTHER" id="PTHR47799">
    <property type="entry name" value="OMEGA-AMIDASE YAFV"/>
    <property type="match status" value="1"/>
</dbReference>
<evidence type="ECO:0000256" key="3">
    <source>
        <dbReference type="ARBA" id="ARBA00039118"/>
    </source>
</evidence>
<comment type="caution">
    <text evidence="7">The sequence shown here is derived from an EMBL/GenBank/DDBJ whole genome shotgun (WGS) entry which is preliminary data.</text>
</comment>
<evidence type="ECO:0000256" key="2">
    <source>
        <dbReference type="ARBA" id="ARBA00022801"/>
    </source>
</evidence>
<evidence type="ECO:0000259" key="6">
    <source>
        <dbReference type="PROSITE" id="PS50263"/>
    </source>
</evidence>
<dbReference type="InterPro" id="IPR036526">
    <property type="entry name" value="C-N_Hydrolase_sf"/>
</dbReference>
<dbReference type="Proteomes" id="UP000290545">
    <property type="component" value="Unassembled WGS sequence"/>
</dbReference>
<comment type="similarity">
    <text evidence="1">Belongs to the carbon-nitrogen hydrolase superfamily. NIT1/NIT2 family.</text>
</comment>
<dbReference type="InterPro" id="IPR003010">
    <property type="entry name" value="C-N_Hydrolase"/>
</dbReference>
<evidence type="ECO:0000313" key="8">
    <source>
        <dbReference type="Proteomes" id="UP000290545"/>
    </source>
</evidence>
<keyword evidence="8" id="KW-1185">Reference proteome</keyword>
<proteinExistence type="inferred from homology"/>
<evidence type="ECO:0000256" key="4">
    <source>
        <dbReference type="ARBA" id="ARBA00052904"/>
    </source>
</evidence>
<dbReference type="OrthoDB" id="9811121at2"/>
<dbReference type="RefSeq" id="WP_129004940.1">
    <property type="nucleotide sequence ID" value="NZ_SDHZ01000002.1"/>
</dbReference>
<dbReference type="GO" id="GO:0106008">
    <property type="term" value="F:2-oxoglutaramate amidase activity"/>
    <property type="evidence" value="ECO:0007669"/>
    <property type="project" value="TreeGrafter"/>
</dbReference>
<feature type="domain" description="CN hydrolase" evidence="6">
    <location>
        <begin position="4"/>
        <end position="243"/>
    </location>
</feature>
<comment type="catalytic activity">
    <reaction evidence="4">
        <text>a monoamide of a dicarboxylate + H2O = a dicarboxylate + NH4(+)</text>
        <dbReference type="Rhea" id="RHEA:11716"/>
        <dbReference type="ChEBI" id="CHEBI:15377"/>
        <dbReference type="ChEBI" id="CHEBI:28938"/>
        <dbReference type="ChEBI" id="CHEBI:28965"/>
        <dbReference type="ChEBI" id="CHEBI:77450"/>
        <dbReference type="EC" id="3.5.1.3"/>
    </reaction>
</comment>
<dbReference type="NCBIfam" id="NF007757">
    <property type="entry name" value="PRK10438.1"/>
    <property type="match status" value="1"/>
</dbReference>
<evidence type="ECO:0000256" key="5">
    <source>
        <dbReference type="ARBA" id="ARBA00072139"/>
    </source>
</evidence>